<comment type="caution">
    <text evidence="2">The sequence shown here is derived from an EMBL/GenBank/DDBJ whole genome shotgun (WGS) entry which is preliminary data.</text>
</comment>
<feature type="signal peptide" evidence="1">
    <location>
        <begin position="1"/>
        <end position="21"/>
    </location>
</feature>
<sequence>MNRKRMLTVLLGLLLVAMITACSTSERPVDPSEVEVTLTTEPSPPKANVVTKYTATIGGVPESTKATLAFDIRKSENDTLSYLNAKPEGNAYSAEKELKEPGTYTVYVHLYIGDLHIIKKKKIEVAS</sequence>
<reference evidence="4" key="1">
    <citation type="submission" date="2016-01" db="EMBL/GenBank/DDBJ databases">
        <title>Draft genome of Chromobacterium sp. F49.</title>
        <authorList>
            <person name="Hong K.W."/>
        </authorList>
    </citation>
    <scope>NUCLEOTIDE SEQUENCE [LARGE SCALE GENOMIC DNA]</scope>
    <source>
        <strain evidence="4">M63</strain>
    </source>
</reference>
<keyword evidence="4" id="KW-1185">Reference proteome</keyword>
<dbReference type="Proteomes" id="UP000076563">
    <property type="component" value="Unassembled WGS sequence"/>
</dbReference>
<dbReference type="STRING" id="1007103.GCA_000213315_06049"/>
<protein>
    <recommendedName>
        <fullName evidence="6">YtkA-like domain-containing protein</fullName>
    </recommendedName>
</protein>
<evidence type="ECO:0008006" key="6">
    <source>
        <dbReference type="Google" id="ProtNLM"/>
    </source>
</evidence>
<dbReference type="RefSeq" id="WP_063178021.1">
    <property type="nucleotide sequence ID" value="NZ_CP121215.1"/>
</dbReference>
<evidence type="ECO:0000313" key="2">
    <source>
        <dbReference type="EMBL" id="KZE83430.1"/>
    </source>
</evidence>
<evidence type="ECO:0000313" key="3">
    <source>
        <dbReference type="EMBL" id="PUA39620.1"/>
    </source>
</evidence>
<reference evidence="3 5" key="3">
    <citation type="submission" date="2018-03" db="EMBL/GenBank/DDBJ databases">
        <title>Genome sequence of Paenibacillus elgii strain AC13 an antimicrobial compound producing bacteria.</title>
        <authorList>
            <person name="Kurokawa A.S."/>
            <person name="Araujo J.F."/>
            <person name="Costa R.A."/>
            <person name="Ortega D.B."/>
            <person name="Pires A.S."/>
            <person name="Pappas G.J.Jr."/>
            <person name="Franco O.L."/>
            <person name="Barreto C."/>
            <person name="Magalhaes B.S."/>
            <person name="Kruger R.H."/>
        </authorList>
    </citation>
    <scope>NUCLEOTIDE SEQUENCE [LARGE SCALE GENOMIC DNA]</scope>
    <source>
        <strain evidence="3 5">AC13</strain>
    </source>
</reference>
<dbReference type="eggNOG" id="ENOG502ZPC7">
    <property type="taxonomic scope" value="Bacteria"/>
</dbReference>
<accession>A0A161SBS2</accession>
<keyword evidence="1" id="KW-0732">Signal</keyword>
<evidence type="ECO:0000313" key="5">
    <source>
        <dbReference type="Proteomes" id="UP000244184"/>
    </source>
</evidence>
<name>A0A161SBS2_9BACL</name>
<dbReference type="EMBL" id="LQRA01000024">
    <property type="protein sequence ID" value="KZE83430.1"/>
    <property type="molecule type" value="Genomic_DNA"/>
</dbReference>
<evidence type="ECO:0000313" key="4">
    <source>
        <dbReference type="Proteomes" id="UP000076563"/>
    </source>
</evidence>
<dbReference type="EMBL" id="PYHP01000022">
    <property type="protein sequence ID" value="PUA39620.1"/>
    <property type="molecule type" value="Genomic_DNA"/>
</dbReference>
<feature type="chain" id="PRO_5044549328" description="YtkA-like domain-containing protein" evidence="1">
    <location>
        <begin position="22"/>
        <end position="127"/>
    </location>
</feature>
<organism evidence="2 4">
    <name type="scientific">Paenibacillus elgii</name>
    <dbReference type="NCBI Taxonomy" id="189691"/>
    <lineage>
        <taxon>Bacteria</taxon>
        <taxon>Bacillati</taxon>
        <taxon>Bacillota</taxon>
        <taxon>Bacilli</taxon>
        <taxon>Bacillales</taxon>
        <taxon>Paenibacillaceae</taxon>
        <taxon>Paenibacillus</taxon>
    </lineage>
</organism>
<dbReference type="AlphaFoldDB" id="A0A161SBS2"/>
<dbReference type="PROSITE" id="PS51257">
    <property type="entry name" value="PROKAR_LIPOPROTEIN"/>
    <property type="match status" value="1"/>
</dbReference>
<gene>
    <name evidence="2" type="ORF">AV654_07570</name>
    <name evidence="3" type="ORF">C8Z91_09355</name>
</gene>
<evidence type="ECO:0000256" key="1">
    <source>
        <dbReference type="SAM" id="SignalP"/>
    </source>
</evidence>
<dbReference type="Proteomes" id="UP000244184">
    <property type="component" value="Unassembled WGS sequence"/>
</dbReference>
<proteinExistence type="predicted"/>
<dbReference type="OrthoDB" id="2679237at2"/>
<reference evidence="2" key="2">
    <citation type="submission" date="2016-01" db="EMBL/GenBank/DDBJ databases">
        <authorList>
            <person name="McClelland M."/>
            <person name="Jain A."/>
            <person name="Saraogi P."/>
            <person name="Mendelson R."/>
            <person name="Westerman R."/>
            <person name="SanMiguel P."/>
            <person name="Csonka L."/>
        </authorList>
    </citation>
    <scope>NUCLEOTIDE SEQUENCE</scope>
    <source>
        <strain evidence="2">M63</strain>
    </source>
</reference>